<dbReference type="OrthoDB" id="10616055at2759"/>
<name>A0A1B9J2V6_9TREE</name>
<proteinExistence type="predicted"/>
<keyword evidence="2" id="KW-1185">Reference proteome</keyword>
<sequence>MNTLKNLMNAATTKVTHSHNMGSESIHTYPYIYDSESEDEVKVTLRRRDPPLTENSTSRVASRWGWHEGVTESLTDLTSRTTKYITDHAGPHLATIDDQVKSVKMQYQIEKSKNDNKDDYKCGVPLNEIELSTRYEEEEEEDPQNKLIPECQNPQSKFDSFECSDWPSTCGNRCYDHLCEGCRSEHERVMSGIKVERRSRI</sequence>
<protein>
    <submittedName>
        <fullName evidence="1">Uncharacterized protein</fullName>
    </submittedName>
</protein>
<evidence type="ECO:0000313" key="2">
    <source>
        <dbReference type="Proteomes" id="UP000092583"/>
    </source>
</evidence>
<dbReference type="Proteomes" id="UP000092583">
    <property type="component" value="Unassembled WGS sequence"/>
</dbReference>
<gene>
    <name evidence="1" type="ORF">L486_01745</name>
</gene>
<organism evidence="1 2">
    <name type="scientific">Kwoniella mangroviensis CBS 10435</name>
    <dbReference type="NCBI Taxonomy" id="1331196"/>
    <lineage>
        <taxon>Eukaryota</taxon>
        <taxon>Fungi</taxon>
        <taxon>Dikarya</taxon>
        <taxon>Basidiomycota</taxon>
        <taxon>Agaricomycotina</taxon>
        <taxon>Tremellomycetes</taxon>
        <taxon>Tremellales</taxon>
        <taxon>Cryptococcaceae</taxon>
        <taxon>Kwoniella</taxon>
    </lineage>
</organism>
<reference evidence="2" key="2">
    <citation type="submission" date="2013-12" db="EMBL/GenBank/DDBJ databases">
        <title>Evolution of pathogenesis and genome organization in the Tremellales.</title>
        <authorList>
            <person name="Cuomo C."/>
            <person name="Litvintseva A."/>
            <person name="Heitman J."/>
            <person name="Chen Y."/>
            <person name="Sun S."/>
            <person name="Springer D."/>
            <person name="Dromer F."/>
            <person name="Young S."/>
            <person name="Zeng Q."/>
            <person name="Chapman S."/>
            <person name="Gujja S."/>
            <person name="Saif S."/>
            <person name="Birren B."/>
        </authorList>
    </citation>
    <scope>NUCLEOTIDE SEQUENCE [LARGE SCALE GENOMIC DNA]</scope>
    <source>
        <strain evidence="2">CBS 10435</strain>
    </source>
</reference>
<evidence type="ECO:0000313" key="1">
    <source>
        <dbReference type="EMBL" id="OCF62079.1"/>
    </source>
</evidence>
<accession>A0A1B9J2V6</accession>
<dbReference type="AlphaFoldDB" id="A0A1B9J2V6"/>
<reference evidence="1 2" key="1">
    <citation type="submission" date="2013-07" db="EMBL/GenBank/DDBJ databases">
        <title>The Genome Sequence of Kwoniella mangroviensis CBS10435.</title>
        <authorList>
            <consortium name="The Broad Institute Genome Sequencing Platform"/>
            <person name="Cuomo C."/>
            <person name="Litvintseva A."/>
            <person name="Chen Y."/>
            <person name="Heitman J."/>
            <person name="Sun S."/>
            <person name="Springer D."/>
            <person name="Dromer F."/>
            <person name="Young S.K."/>
            <person name="Zeng Q."/>
            <person name="Gargeya S."/>
            <person name="Fitzgerald M."/>
            <person name="Abouelleil A."/>
            <person name="Alvarado L."/>
            <person name="Berlin A.M."/>
            <person name="Chapman S.B."/>
            <person name="Dewar J."/>
            <person name="Goldberg J."/>
            <person name="Griggs A."/>
            <person name="Gujja S."/>
            <person name="Hansen M."/>
            <person name="Howarth C."/>
            <person name="Imamovic A."/>
            <person name="Larimer J."/>
            <person name="McCowan C."/>
            <person name="Murphy C."/>
            <person name="Pearson M."/>
            <person name="Priest M."/>
            <person name="Roberts A."/>
            <person name="Saif S."/>
            <person name="Shea T."/>
            <person name="Sykes S."/>
            <person name="Wortman J."/>
            <person name="Nusbaum C."/>
            <person name="Birren B."/>
        </authorList>
    </citation>
    <scope>NUCLEOTIDE SEQUENCE [LARGE SCALE GENOMIC DNA]</scope>
    <source>
        <strain evidence="1 2">CBS 10435</strain>
    </source>
</reference>
<dbReference type="EMBL" id="KI669459">
    <property type="protein sequence ID" value="OCF62079.1"/>
    <property type="molecule type" value="Genomic_DNA"/>
</dbReference>